<evidence type="ECO:0000313" key="2">
    <source>
        <dbReference type="EMBL" id="QHT09212.1"/>
    </source>
</evidence>
<organism evidence="2">
    <name type="scientific">viral metagenome</name>
    <dbReference type="NCBI Taxonomy" id="1070528"/>
    <lineage>
        <taxon>unclassified sequences</taxon>
        <taxon>metagenomes</taxon>
        <taxon>organismal metagenomes</taxon>
    </lineage>
</organism>
<name>A0A6C0CYH0_9ZZZZ</name>
<keyword evidence="1" id="KW-0812">Transmembrane</keyword>
<feature type="transmembrane region" description="Helical" evidence="1">
    <location>
        <begin position="24"/>
        <end position="42"/>
    </location>
</feature>
<dbReference type="EMBL" id="MN739508">
    <property type="protein sequence ID" value="QHT09212.1"/>
    <property type="molecule type" value="Genomic_DNA"/>
</dbReference>
<dbReference type="AlphaFoldDB" id="A0A6C0CYH0"/>
<reference evidence="2" key="1">
    <citation type="journal article" date="2020" name="Nature">
        <title>Giant virus diversity and host interactions through global metagenomics.</title>
        <authorList>
            <person name="Schulz F."/>
            <person name="Roux S."/>
            <person name="Paez-Espino D."/>
            <person name="Jungbluth S."/>
            <person name="Walsh D.A."/>
            <person name="Denef V.J."/>
            <person name="McMahon K.D."/>
            <person name="Konstantinidis K.T."/>
            <person name="Eloe-Fadrosh E.A."/>
            <person name="Kyrpides N.C."/>
            <person name="Woyke T."/>
        </authorList>
    </citation>
    <scope>NUCLEOTIDE SEQUENCE</scope>
    <source>
        <strain evidence="2">GVMAG-M-3300023110-24</strain>
    </source>
</reference>
<sequence length="148" mass="16945">MLLISALITSRGLAQELFAGQRRGVIIHILSGIYIIVYLIHLSKNSLLTVSKSNSHSNNTTTPNEKVTEEAPDSKVCYEVSYYSIRFFYDCLFLTICFNYLFGIIWFYLLDIINYQPLLGYSIDEIKNRIEYLQESLNALNPSLLGSE</sequence>
<proteinExistence type="predicted"/>
<protein>
    <submittedName>
        <fullName evidence="2">Uncharacterized protein</fullName>
    </submittedName>
</protein>
<keyword evidence="1" id="KW-0472">Membrane</keyword>
<keyword evidence="1" id="KW-1133">Transmembrane helix</keyword>
<evidence type="ECO:0000256" key="1">
    <source>
        <dbReference type="SAM" id="Phobius"/>
    </source>
</evidence>
<accession>A0A6C0CYH0</accession>
<feature type="transmembrane region" description="Helical" evidence="1">
    <location>
        <begin position="87"/>
        <end position="109"/>
    </location>
</feature>